<evidence type="ECO:0000256" key="1">
    <source>
        <dbReference type="SAM" id="SignalP"/>
    </source>
</evidence>
<keyword evidence="3" id="KW-1185">Reference proteome</keyword>
<proteinExistence type="predicted"/>
<sequence length="158" mass="17701">MLATATVLATLASLTSLIAAAPDIGGGLGAIKRAQLQRRRELLLCLTGRRRQRRRRSLRRVPLRRREHRQVRHHRARVGGRGLTTWNDGWITLRKDDANLGQYLMSCVNEDRTESGVITNSYCVREGGTELSCTGPALTNSIVKKVWGCYTSIESMQN</sequence>
<feature type="signal peptide" evidence="1">
    <location>
        <begin position="1"/>
        <end position="20"/>
    </location>
</feature>
<protein>
    <recommendedName>
        <fullName evidence="4">Cyanovirin-N domain-containing protein</fullName>
    </recommendedName>
</protein>
<dbReference type="Proteomes" id="UP000305067">
    <property type="component" value="Unassembled WGS sequence"/>
</dbReference>
<evidence type="ECO:0000313" key="2">
    <source>
        <dbReference type="EMBL" id="TFL03490.1"/>
    </source>
</evidence>
<dbReference type="EMBL" id="ML178820">
    <property type="protein sequence ID" value="TFL03490.1"/>
    <property type="molecule type" value="Genomic_DNA"/>
</dbReference>
<evidence type="ECO:0008006" key="4">
    <source>
        <dbReference type="Google" id="ProtNLM"/>
    </source>
</evidence>
<accession>A0A5C3QRM8</accession>
<organism evidence="2 3">
    <name type="scientific">Pterulicium gracile</name>
    <dbReference type="NCBI Taxonomy" id="1884261"/>
    <lineage>
        <taxon>Eukaryota</taxon>
        <taxon>Fungi</taxon>
        <taxon>Dikarya</taxon>
        <taxon>Basidiomycota</taxon>
        <taxon>Agaricomycotina</taxon>
        <taxon>Agaricomycetes</taxon>
        <taxon>Agaricomycetidae</taxon>
        <taxon>Agaricales</taxon>
        <taxon>Pleurotineae</taxon>
        <taxon>Pterulaceae</taxon>
        <taxon>Pterulicium</taxon>
    </lineage>
</organism>
<reference evidence="2 3" key="1">
    <citation type="journal article" date="2019" name="Nat. Ecol. Evol.">
        <title>Megaphylogeny resolves global patterns of mushroom evolution.</title>
        <authorList>
            <person name="Varga T."/>
            <person name="Krizsan K."/>
            <person name="Foldi C."/>
            <person name="Dima B."/>
            <person name="Sanchez-Garcia M."/>
            <person name="Sanchez-Ramirez S."/>
            <person name="Szollosi G.J."/>
            <person name="Szarkandi J.G."/>
            <person name="Papp V."/>
            <person name="Albert L."/>
            <person name="Andreopoulos W."/>
            <person name="Angelini C."/>
            <person name="Antonin V."/>
            <person name="Barry K.W."/>
            <person name="Bougher N.L."/>
            <person name="Buchanan P."/>
            <person name="Buyck B."/>
            <person name="Bense V."/>
            <person name="Catcheside P."/>
            <person name="Chovatia M."/>
            <person name="Cooper J."/>
            <person name="Damon W."/>
            <person name="Desjardin D."/>
            <person name="Finy P."/>
            <person name="Geml J."/>
            <person name="Haridas S."/>
            <person name="Hughes K."/>
            <person name="Justo A."/>
            <person name="Karasinski D."/>
            <person name="Kautmanova I."/>
            <person name="Kiss B."/>
            <person name="Kocsube S."/>
            <person name="Kotiranta H."/>
            <person name="LaButti K.M."/>
            <person name="Lechner B.E."/>
            <person name="Liimatainen K."/>
            <person name="Lipzen A."/>
            <person name="Lukacs Z."/>
            <person name="Mihaltcheva S."/>
            <person name="Morgado L.N."/>
            <person name="Niskanen T."/>
            <person name="Noordeloos M.E."/>
            <person name="Ohm R.A."/>
            <person name="Ortiz-Santana B."/>
            <person name="Ovrebo C."/>
            <person name="Racz N."/>
            <person name="Riley R."/>
            <person name="Savchenko A."/>
            <person name="Shiryaev A."/>
            <person name="Soop K."/>
            <person name="Spirin V."/>
            <person name="Szebenyi C."/>
            <person name="Tomsovsky M."/>
            <person name="Tulloss R.E."/>
            <person name="Uehling J."/>
            <person name="Grigoriev I.V."/>
            <person name="Vagvolgyi C."/>
            <person name="Papp T."/>
            <person name="Martin F.M."/>
            <person name="Miettinen O."/>
            <person name="Hibbett D.S."/>
            <person name="Nagy L.G."/>
        </authorList>
    </citation>
    <scope>NUCLEOTIDE SEQUENCE [LARGE SCALE GENOMIC DNA]</scope>
    <source>
        <strain evidence="2 3">CBS 309.79</strain>
    </source>
</reference>
<dbReference type="OrthoDB" id="10549394at2759"/>
<name>A0A5C3QRM8_9AGAR</name>
<gene>
    <name evidence="2" type="ORF">BDV98DRAFT_642017</name>
</gene>
<evidence type="ECO:0000313" key="3">
    <source>
        <dbReference type="Proteomes" id="UP000305067"/>
    </source>
</evidence>
<feature type="chain" id="PRO_5023013521" description="Cyanovirin-N domain-containing protein" evidence="1">
    <location>
        <begin position="21"/>
        <end position="158"/>
    </location>
</feature>
<dbReference type="AlphaFoldDB" id="A0A5C3QRM8"/>
<keyword evidence="1" id="KW-0732">Signal</keyword>